<feature type="region of interest" description="Disordered" evidence="6">
    <location>
        <begin position="387"/>
        <end position="427"/>
    </location>
</feature>
<dbReference type="InterPro" id="IPR011011">
    <property type="entry name" value="Znf_FYVE_PHD"/>
</dbReference>
<keyword evidence="5" id="KW-0539">Nucleus</keyword>
<evidence type="ECO:0000256" key="6">
    <source>
        <dbReference type="SAM" id="MobiDB-lite"/>
    </source>
</evidence>
<comment type="subcellular location">
    <subcellularLocation>
        <location evidence="1">Nucleus</location>
    </subcellularLocation>
</comment>
<feature type="region of interest" description="Disordered" evidence="6">
    <location>
        <begin position="717"/>
        <end position="738"/>
    </location>
</feature>
<feature type="region of interest" description="Disordered" evidence="6">
    <location>
        <begin position="591"/>
        <end position="645"/>
    </location>
</feature>
<feature type="compositionally biased region" description="Basic residues" evidence="6">
    <location>
        <begin position="1166"/>
        <end position="1175"/>
    </location>
</feature>
<keyword evidence="9" id="KW-1185">Reference proteome</keyword>
<feature type="region of interest" description="Disordered" evidence="6">
    <location>
        <begin position="204"/>
        <end position="254"/>
    </location>
</feature>
<reference evidence="8" key="1">
    <citation type="submission" date="2021-01" db="EMBL/GenBank/DDBJ databases">
        <title>Adiantum capillus-veneris genome.</title>
        <authorList>
            <person name="Fang Y."/>
            <person name="Liao Q."/>
        </authorList>
    </citation>
    <scope>NUCLEOTIDE SEQUENCE</scope>
    <source>
        <strain evidence="8">H3</strain>
        <tissue evidence="8">Leaf</tissue>
    </source>
</reference>
<accession>A0A9D4UT01</accession>
<feature type="region of interest" description="Disordered" evidence="6">
    <location>
        <begin position="1076"/>
        <end position="1189"/>
    </location>
</feature>
<dbReference type="SUPFAM" id="SSF57903">
    <property type="entry name" value="FYVE/PHD zinc finger"/>
    <property type="match status" value="1"/>
</dbReference>
<feature type="compositionally biased region" description="Basic and acidic residues" evidence="6">
    <location>
        <begin position="1048"/>
        <end position="1063"/>
    </location>
</feature>
<keyword evidence="4" id="KW-0862">Zinc</keyword>
<evidence type="ECO:0000256" key="4">
    <source>
        <dbReference type="ARBA" id="ARBA00022833"/>
    </source>
</evidence>
<feature type="compositionally biased region" description="Basic residues" evidence="6">
    <location>
        <begin position="1101"/>
        <end position="1110"/>
    </location>
</feature>
<dbReference type="InterPro" id="IPR056065">
    <property type="entry name" value="DUF7648"/>
</dbReference>
<dbReference type="GO" id="GO:0008270">
    <property type="term" value="F:zinc ion binding"/>
    <property type="evidence" value="ECO:0007669"/>
    <property type="project" value="UniProtKB-KW"/>
</dbReference>
<feature type="region of interest" description="Disordered" evidence="6">
    <location>
        <begin position="535"/>
        <end position="554"/>
    </location>
</feature>
<feature type="region of interest" description="Disordered" evidence="6">
    <location>
        <begin position="485"/>
        <end position="526"/>
    </location>
</feature>
<dbReference type="EMBL" id="JABFUD020000011">
    <property type="protein sequence ID" value="KAI5073276.1"/>
    <property type="molecule type" value="Genomic_DNA"/>
</dbReference>
<gene>
    <name evidence="8" type="ORF">GOP47_0011289</name>
</gene>
<evidence type="ECO:0000256" key="1">
    <source>
        <dbReference type="ARBA" id="ARBA00004123"/>
    </source>
</evidence>
<organism evidence="8 9">
    <name type="scientific">Adiantum capillus-veneris</name>
    <name type="common">Maidenhair fern</name>
    <dbReference type="NCBI Taxonomy" id="13818"/>
    <lineage>
        <taxon>Eukaryota</taxon>
        <taxon>Viridiplantae</taxon>
        <taxon>Streptophyta</taxon>
        <taxon>Embryophyta</taxon>
        <taxon>Tracheophyta</taxon>
        <taxon>Polypodiopsida</taxon>
        <taxon>Polypodiidae</taxon>
        <taxon>Polypodiales</taxon>
        <taxon>Pteridineae</taxon>
        <taxon>Pteridaceae</taxon>
        <taxon>Vittarioideae</taxon>
        <taxon>Adiantum</taxon>
    </lineage>
</organism>
<feature type="compositionally biased region" description="Basic residues" evidence="6">
    <location>
        <begin position="209"/>
        <end position="223"/>
    </location>
</feature>
<dbReference type="Gene3D" id="3.30.40.10">
    <property type="entry name" value="Zinc/RING finger domain, C3HC4 (zinc finger)"/>
    <property type="match status" value="1"/>
</dbReference>
<sequence>MKGRARAPSSPDSEESWTVDCPCGVNYDDGEEMVDCDECGVWVHTGCCRILKGHTSYVCDKCKFKKNKESEESEVAQLLVELPSKTPPLEEKVFTLRSELSREERAHVQGIPGGDPSFFVGVSPVFSRQLWKYTGYVPKVFQFNYNDLPQEKTGACVLFAEYAETRTENPIIFEFAKGEHQIEDGKLLNTDLIPSEEAHADKYYMSKEKHSKRDSRKEIKHRLREQQDDYLKSHYHSKRRRDDNSKKDFTSKKRSKNFGLDDYQGTLRRSYDEVTIPLKSARIASRSLKSYSAYNSVEDADVYAETKVEELGHQSFGFNSREAAVASDGSFRKHLATKAARKVAPVSCGGNEQEGGNGSNRISDTVSPQEIHYTLKEQDSAARTKLCGSKNDMDVPKLRDPFDSSGQIEGKVGPAGHPHISLANAKETSLRARSNVNVTIKEQLDETLLEQSPSPVTGKLGKQHHSNGDVNVAERQQYLLQKQAEYNSSANSSDDDDRPLSIRFTNESLTSDSPDALTDQPNGQLLGDDMVRASYQDRTPSNSPSPAQDTSLQDADEASLFSTKFSKGAVQNLQELVDDSIKFSPKFIQTGPSHSADFSSPTLSGPTIDSKQPGFMKVDSASPPSERTQNVGSSQPIPSFKTYLGSPPISNNKACSSVVSKCQSSLANPHANSNSTSKFRSKANEMKKADVMSGDLNEESTFMSLQKDTKELSKVAGSGKSPAVRATSHQKVPKQSGQLLDSGVHVNARDENLLQNRHSLKPMTTNKSEKAGLAAGSKSTTVLLSPSHASTVDVHMQGMDSMRPVLNDEELALLLHQELNSSPRVARVARVRQGGAGAHPFSTKRSAMANTHVASTATQKDPHLIYRRKNREETPGEVARGADESETGDSVKHGAGISTQGGNRKDKDTVDNSKVPPVLTATELTRHLSPGSVVTDRQPHSDSFGATDIDDFERKTSTDNILTLPGLIEDILNEKGSNASYDLICEEVLPHWSKLRKHNGERYAYTSHRQAVLDCLRNRSAWSHLIDRGPKTNLGRKRRRLESAVVSESEHMEQSSHLHDGGEDLSFKASKEFEVDPNETWPLSDSNKEADLSLPEEVPKGKRKARRGRRLTPQSRGHGARAQQGRSEQVGDSGQGMEDDFDHMVLPFCEEPASSSEDEEIFVHRSAGRHISRHRGSSDDSDDDDDVEI</sequence>
<feature type="region of interest" description="Disordered" evidence="6">
    <location>
        <begin position="1027"/>
        <end position="1063"/>
    </location>
</feature>
<feature type="compositionally biased region" description="Polar residues" evidence="6">
    <location>
        <begin position="536"/>
        <end position="553"/>
    </location>
</feature>
<evidence type="ECO:0000256" key="3">
    <source>
        <dbReference type="ARBA" id="ARBA00022771"/>
    </source>
</evidence>
<name>A0A9D4UT01_ADICA</name>
<evidence type="ECO:0000256" key="5">
    <source>
        <dbReference type="ARBA" id="ARBA00023242"/>
    </source>
</evidence>
<comment type="caution">
    <text evidence="8">The sequence shown here is derived from an EMBL/GenBank/DDBJ whole genome shotgun (WGS) entry which is preliminary data.</text>
</comment>
<dbReference type="OrthoDB" id="79252at2759"/>
<dbReference type="InterPro" id="IPR019786">
    <property type="entry name" value="Zinc_finger_PHD-type_CS"/>
</dbReference>
<feature type="compositionally biased region" description="Polar residues" evidence="6">
    <location>
        <begin position="591"/>
        <end position="610"/>
    </location>
</feature>
<dbReference type="AlphaFoldDB" id="A0A9D4UT01"/>
<evidence type="ECO:0000313" key="8">
    <source>
        <dbReference type="EMBL" id="KAI5073276.1"/>
    </source>
</evidence>
<feature type="compositionally biased region" description="Polar residues" evidence="6">
    <location>
        <begin position="503"/>
        <end position="523"/>
    </location>
</feature>
<proteinExistence type="predicted"/>
<feature type="region of interest" description="Disordered" evidence="6">
    <location>
        <begin position="446"/>
        <end position="466"/>
    </location>
</feature>
<dbReference type="PROSITE" id="PS01359">
    <property type="entry name" value="ZF_PHD_1"/>
    <property type="match status" value="1"/>
</dbReference>
<feature type="compositionally biased region" description="Polar residues" evidence="6">
    <location>
        <begin position="727"/>
        <end position="738"/>
    </location>
</feature>
<dbReference type="Proteomes" id="UP000886520">
    <property type="component" value="Chromosome 11"/>
</dbReference>
<feature type="domain" description="DUF7648" evidence="7">
    <location>
        <begin position="963"/>
        <end position="1026"/>
    </location>
</feature>
<dbReference type="GO" id="GO:0005634">
    <property type="term" value="C:nucleus"/>
    <property type="evidence" value="ECO:0007669"/>
    <property type="project" value="UniProtKB-SubCell"/>
</dbReference>
<protein>
    <recommendedName>
        <fullName evidence="7">DUF7648 domain-containing protein</fullName>
    </recommendedName>
</protein>
<keyword evidence="2" id="KW-0479">Metal-binding</keyword>
<feature type="compositionally biased region" description="Polar residues" evidence="6">
    <location>
        <begin position="664"/>
        <end position="678"/>
    </location>
</feature>
<feature type="compositionally biased region" description="Basic and acidic residues" evidence="6">
    <location>
        <begin position="240"/>
        <end position="251"/>
    </location>
</feature>
<evidence type="ECO:0000259" key="7">
    <source>
        <dbReference type="Pfam" id="PF24659"/>
    </source>
</evidence>
<feature type="region of interest" description="Disordered" evidence="6">
    <location>
        <begin position="344"/>
        <end position="367"/>
    </location>
</feature>
<dbReference type="PANTHER" id="PTHR14571:SF9">
    <property type="entry name" value="HISTONE-LYSINE N-METHYLTRANSFERASE SET-26-RELATED"/>
    <property type="match status" value="1"/>
</dbReference>
<feature type="region of interest" description="Disordered" evidence="6">
    <location>
        <begin position="868"/>
        <end position="948"/>
    </location>
</feature>
<dbReference type="InterPro" id="IPR013083">
    <property type="entry name" value="Znf_RING/FYVE/PHD"/>
</dbReference>
<dbReference type="PANTHER" id="PTHR14571">
    <property type="entry name" value="HISTONE-LYSINE N-METHYLTRANSFERASE SET-26-RELATED"/>
    <property type="match status" value="1"/>
</dbReference>
<dbReference type="Pfam" id="PF24659">
    <property type="entry name" value="DUF7648"/>
    <property type="match status" value="1"/>
</dbReference>
<keyword evidence="3" id="KW-0863">Zinc-finger</keyword>
<evidence type="ECO:0000256" key="2">
    <source>
        <dbReference type="ARBA" id="ARBA00022723"/>
    </source>
</evidence>
<feature type="region of interest" description="Disordered" evidence="6">
    <location>
        <begin position="664"/>
        <end position="684"/>
    </location>
</feature>
<feature type="compositionally biased region" description="Acidic residues" evidence="6">
    <location>
        <begin position="1179"/>
        <end position="1189"/>
    </location>
</feature>
<feature type="compositionally biased region" description="Polar residues" evidence="6">
    <location>
        <begin position="622"/>
        <end position="637"/>
    </location>
</feature>
<feature type="compositionally biased region" description="Basic and acidic residues" evidence="6">
    <location>
        <begin position="391"/>
        <end position="402"/>
    </location>
</feature>
<evidence type="ECO:0000313" key="9">
    <source>
        <dbReference type="Proteomes" id="UP000886520"/>
    </source>
</evidence>